<protein>
    <submittedName>
        <fullName evidence="2">Uncharacterized protein</fullName>
    </submittedName>
</protein>
<proteinExistence type="predicted"/>
<evidence type="ECO:0000256" key="1">
    <source>
        <dbReference type="SAM" id="MobiDB-lite"/>
    </source>
</evidence>
<sequence>MQRTPAVRLSPAGMRSGITAAITAAPELITSAGVPDFDPASDLHVGDPDTTAHAADDAAPADSALPTLRGAVTTGKGAMSWDLEDTLTDTLQSPGSLMMMDTTLMTPITIFISMMSNRSRASEEETRSL</sequence>
<dbReference type="Proteomes" id="UP001176940">
    <property type="component" value="Unassembled WGS sequence"/>
</dbReference>
<feature type="compositionally biased region" description="Low complexity" evidence="1">
    <location>
        <begin position="48"/>
        <end position="64"/>
    </location>
</feature>
<gene>
    <name evidence="2" type="ORF">RIMI_LOCUS18377341</name>
</gene>
<organism evidence="2 3">
    <name type="scientific">Ranitomeya imitator</name>
    <name type="common">mimic poison frog</name>
    <dbReference type="NCBI Taxonomy" id="111125"/>
    <lineage>
        <taxon>Eukaryota</taxon>
        <taxon>Metazoa</taxon>
        <taxon>Chordata</taxon>
        <taxon>Craniata</taxon>
        <taxon>Vertebrata</taxon>
        <taxon>Euteleostomi</taxon>
        <taxon>Amphibia</taxon>
        <taxon>Batrachia</taxon>
        <taxon>Anura</taxon>
        <taxon>Neobatrachia</taxon>
        <taxon>Hyloidea</taxon>
        <taxon>Dendrobatidae</taxon>
        <taxon>Dendrobatinae</taxon>
        <taxon>Ranitomeya</taxon>
    </lineage>
</organism>
<comment type="caution">
    <text evidence="2">The sequence shown here is derived from an EMBL/GenBank/DDBJ whole genome shotgun (WGS) entry which is preliminary data.</text>
</comment>
<accession>A0ABN9MBI4</accession>
<evidence type="ECO:0000313" key="3">
    <source>
        <dbReference type="Proteomes" id="UP001176940"/>
    </source>
</evidence>
<evidence type="ECO:0000313" key="2">
    <source>
        <dbReference type="EMBL" id="CAJ0962756.1"/>
    </source>
</evidence>
<name>A0ABN9MBI4_9NEOB</name>
<feature type="region of interest" description="Disordered" evidence="1">
    <location>
        <begin position="33"/>
        <end position="64"/>
    </location>
</feature>
<keyword evidence="3" id="KW-1185">Reference proteome</keyword>
<dbReference type="EMBL" id="CAUEEQ010055867">
    <property type="protein sequence ID" value="CAJ0962756.1"/>
    <property type="molecule type" value="Genomic_DNA"/>
</dbReference>
<reference evidence="2" key="1">
    <citation type="submission" date="2023-07" db="EMBL/GenBank/DDBJ databases">
        <authorList>
            <person name="Stuckert A."/>
        </authorList>
    </citation>
    <scope>NUCLEOTIDE SEQUENCE</scope>
</reference>